<dbReference type="Gene3D" id="3.40.470.10">
    <property type="entry name" value="Uracil-DNA glycosylase-like domain"/>
    <property type="match status" value="1"/>
</dbReference>
<dbReference type="EC" id="3.1.-.-" evidence="9"/>
<feature type="non-terminal residue" evidence="12">
    <location>
        <position position="525"/>
    </location>
</feature>
<dbReference type="NCBIfam" id="TIGR00195">
    <property type="entry name" value="exoDNase_III"/>
    <property type="match status" value="1"/>
</dbReference>
<evidence type="ECO:0000313" key="12">
    <source>
        <dbReference type="EMBL" id="MES1920058.1"/>
    </source>
</evidence>
<name>A0ABV2AK51_9EUKA</name>
<keyword evidence="4 9" id="KW-0227">DNA damage</keyword>
<feature type="domain" description="Uracil-DNA glycosylase-like" evidence="11">
    <location>
        <begin position="405"/>
        <end position="524"/>
    </location>
</feature>
<dbReference type="SMART" id="SM00986">
    <property type="entry name" value="UDG"/>
    <property type="match status" value="1"/>
</dbReference>
<dbReference type="PROSITE" id="PS51435">
    <property type="entry name" value="AP_NUCLEASE_F1_4"/>
    <property type="match status" value="1"/>
</dbReference>
<dbReference type="CDD" id="cd10027">
    <property type="entry name" value="UDG-F1-like"/>
    <property type="match status" value="1"/>
</dbReference>
<organism evidence="12 13">
    <name type="scientific">Bonamia ostreae</name>
    <dbReference type="NCBI Taxonomy" id="126728"/>
    <lineage>
        <taxon>Eukaryota</taxon>
        <taxon>Sar</taxon>
        <taxon>Rhizaria</taxon>
        <taxon>Endomyxa</taxon>
        <taxon>Ascetosporea</taxon>
        <taxon>Haplosporida</taxon>
        <taxon>Bonamia</taxon>
    </lineage>
</organism>
<dbReference type="NCBIfam" id="TIGR00633">
    <property type="entry name" value="xth"/>
    <property type="match status" value="1"/>
</dbReference>
<evidence type="ECO:0000259" key="11">
    <source>
        <dbReference type="SMART" id="SM00986"/>
    </source>
</evidence>
<dbReference type="InterPro" id="IPR036895">
    <property type="entry name" value="Uracil-DNA_glycosylase-like_sf"/>
</dbReference>
<dbReference type="InterPro" id="IPR005122">
    <property type="entry name" value="Uracil-DNA_glycosylase-like"/>
</dbReference>
<reference evidence="12 13" key="1">
    <citation type="journal article" date="2024" name="BMC Biol.">
        <title>Comparative genomics of Ascetosporea gives new insight into the evolutionary basis for animal parasitism in Rhizaria.</title>
        <authorList>
            <person name="Hiltunen Thoren M."/>
            <person name="Onut-Brannstrom I."/>
            <person name="Alfjorden A."/>
            <person name="Peckova H."/>
            <person name="Swords F."/>
            <person name="Hooper C."/>
            <person name="Holzer A.S."/>
            <person name="Bass D."/>
            <person name="Burki F."/>
        </authorList>
    </citation>
    <scope>NUCLEOTIDE SEQUENCE [LARGE SCALE GENOMIC DNA]</scope>
    <source>
        <strain evidence="12">20-A016</strain>
    </source>
</reference>
<dbReference type="Gene3D" id="3.60.10.10">
    <property type="entry name" value="Endonuclease/exonuclease/phosphatase"/>
    <property type="match status" value="1"/>
</dbReference>
<keyword evidence="7 9" id="KW-0234">DNA repair</keyword>
<proteinExistence type="inferred from homology"/>
<dbReference type="NCBIfam" id="NF003592">
    <property type="entry name" value="PRK05254.1-5"/>
    <property type="match status" value="1"/>
</dbReference>
<comment type="similarity">
    <text evidence="1 9">Belongs to the DNA repair enzymes AP/ExoA family.</text>
</comment>
<dbReference type="InterPro" id="IPR005135">
    <property type="entry name" value="Endo/exonuclease/phosphatase"/>
</dbReference>
<dbReference type="InterPro" id="IPR036691">
    <property type="entry name" value="Endo/exonu/phosph_ase_sf"/>
</dbReference>
<keyword evidence="6 9" id="KW-0460">Magnesium</keyword>
<evidence type="ECO:0000256" key="7">
    <source>
        <dbReference type="ARBA" id="ARBA00023204"/>
    </source>
</evidence>
<dbReference type="PROSITE" id="PS00130">
    <property type="entry name" value="U_DNA_GLYCOSYLASE"/>
    <property type="match status" value="1"/>
</dbReference>
<dbReference type="SMART" id="SM00987">
    <property type="entry name" value="UreE_C"/>
    <property type="match status" value="1"/>
</dbReference>
<evidence type="ECO:0000256" key="1">
    <source>
        <dbReference type="ARBA" id="ARBA00007092"/>
    </source>
</evidence>
<comment type="cofactor">
    <cofactor evidence="9">
        <name>Mg(2+)</name>
        <dbReference type="ChEBI" id="CHEBI:18420"/>
    </cofactor>
    <cofactor evidence="9">
        <name>Mn(2+)</name>
        <dbReference type="ChEBI" id="CHEBI:29035"/>
    </cofactor>
    <text evidence="9">Probably binds two magnesium or manganese ions per subunit.</text>
</comment>
<dbReference type="EMBL" id="JBDODL010000497">
    <property type="protein sequence ID" value="MES1920058.1"/>
    <property type="molecule type" value="Genomic_DNA"/>
</dbReference>
<evidence type="ECO:0000256" key="9">
    <source>
        <dbReference type="RuleBase" id="RU362131"/>
    </source>
</evidence>
<dbReference type="InterPro" id="IPR002043">
    <property type="entry name" value="UDG_fam1"/>
</dbReference>
<evidence type="ECO:0000256" key="6">
    <source>
        <dbReference type="ARBA" id="ARBA00022842"/>
    </source>
</evidence>
<accession>A0ABV2AK51</accession>
<evidence type="ECO:0000256" key="8">
    <source>
        <dbReference type="PROSITE-ProRule" id="PRU10072"/>
    </source>
</evidence>
<keyword evidence="13" id="KW-1185">Reference proteome</keyword>
<dbReference type="PANTHER" id="PTHR11264">
    <property type="entry name" value="URACIL-DNA GLYCOSYLASE"/>
    <property type="match status" value="1"/>
</dbReference>
<evidence type="ECO:0000256" key="3">
    <source>
        <dbReference type="ARBA" id="ARBA00022723"/>
    </source>
</evidence>
<evidence type="ECO:0000256" key="5">
    <source>
        <dbReference type="ARBA" id="ARBA00022801"/>
    </source>
</evidence>
<keyword evidence="5" id="KW-0378">Hydrolase</keyword>
<protein>
    <recommendedName>
        <fullName evidence="9">DNA-(apurinic or apyrimidinic site) endonuclease</fullName>
        <ecNumber evidence="9">3.1.-.-</ecNumber>
    </recommendedName>
</protein>
<dbReference type="Proteomes" id="UP001439008">
    <property type="component" value="Unassembled WGS sequence"/>
</dbReference>
<feature type="region of interest" description="Disordered" evidence="10">
    <location>
        <begin position="288"/>
        <end position="324"/>
    </location>
</feature>
<dbReference type="NCBIfam" id="TIGR00628">
    <property type="entry name" value="ung"/>
    <property type="match status" value="1"/>
</dbReference>
<comment type="similarity">
    <text evidence="2">Belongs to the uracil-DNA glycosylase (UDG) superfamily. UNG family.</text>
</comment>
<evidence type="ECO:0000313" key="13">
    <source>
        <dbReference type="Proteomes" id="UP001439008"/>
    </source>
</evidence>
<sequence length="525" mass="61157">MIKATFNFSKISQMINIEKNTLVKICSWNVAGLRACVKKGHFLPYFKKEDPDILCLSETKCTLDQIPFEIDKKYKIFWNDCSHKAGYAGVGILSKYEPVKVVEESFGDIGDGRILTLEFEKFYLVNTYVPNAGEKLKFMERKRNWNELMRNFLLKLNKEKPFIWTGDLNVAYLDYDVYDGETNKNRSKSAGFTDYEREDFTKYFQEQNFVDIYRKFYPEEREKAMTFWSYLGNNRVKNRGWRLDYFIVPPSLSDAPKSVRVASDVFGSDHVPIVMEIDLPGNFEKTANFDKVPKKGKRKAKQQLLPFATKQKNKSNKNLQNESNKNLQNESKNLQNESKNLQNKSKNLQNESNKNLQNLVDNDWQNFFKNEFQQKYFKDLEIKIFGSSKNSVIYPPLKSVYSAFELTPLNNLKVVIIGQDPYHEENQAHGLSFSVQKGVSLPPSLKNIFKEAVDDVNAKINWEDGSLEKWAKEGVLLLNSVLTVEAHKANSHKNFGWQKFTNSVIKYVNKEKDNVVFILWFYFDT</sequence>
<dbReference type="InterPro" id="IPR018085">
    <property type="entry name" value="Ura-DNA_Glyclase_AS"/>
</dbReference>
<dbReference type="SUPFAM" id="SSF56219">
    <property type="entry name" value="DNase I-like"/>
    <property type="match status" value="1"/>
</dbReference>
<comment type="caution">
    <text evidence="12">The sequence shown here is derived from an EMBL/GenBank/DDBJ whole genome shotgun (WGS) entry which is preliminary data.</text>
</comment>
<dbReference type="SUPFAM" id="SSF52141">
    <property type="entry name" value="Uracil-DNA glycosylase-like"/>
    <property type="match status" value="1"/>
</dbReference>
<dbReference type="PANTHER" id="PTHR11264:SF0">
    <property type="entry name" value="URACIL-DNA GLYCOSYLASE"/>
    <property type="match status" value="1"/>
</dbReference>
<evidence type="ECO:0000256" key="10">
    <source>
        <dbReference type="SAM" id="MobiDB-lite"/>
    </source>
</evidence>
<evidence type="ECO:0000256" key="2">
    <source>
        <dbReference type="ARBA" id="ARBA00008184"/>
    </source>
</evidence>
<dbReference type="Pfam" id="PF03167">
    <property type="entry name" value="UDG"/>
    <property type="match status" value="1"/>
</dbReference>
<dbReference type="CDD" id="cd09087">
    <property type="entry name" value="Ape1-like_AP-endo"/>
    <property type="match status" value="1"/>
</dbReference>
<dbReference type="InterPro" id="IPR004808">
    <property type="entry name" value="AP_endonuc_1"/>
</dbReference>
<evidence type="ECO:0000256" key="4">
    <source>
        <dbReference type="ARBA" id="ARBA00022763"/>
    </source>
</evidence>
<feature type="active site" description="Proton acceptor" evidence="8">
    <location>
        <position position="420"/>
    </location>
</feature>
<gene>
    <name evidence="12" type="ORF">MHBO_001783</name>
</gene>
<dbReference type="Pfam" id="PF03372">
    <property type="entry name" value="Exo_endo_phos"/>
    <property type="match status" value="1"/>
</dbReference>
<keyword evidence="3 9" id="KW-0479">Metal-binding</keyword>